<accession>A0A8S1KZK2</accession>
<proteinExistence type="predicted"/>
<gene>
    <name evidence="2" type="ORF">PPRIM_AZ9-3.1.T0280304</name>
</gene>
<dbReference type="EMBL" id="CAJJDM010000027">
    <property type="protein sequence ID" value="CAD8059245.1"/>
    <property type="molecule type" value="Genomic_DNA"/>
</dbReference>
<organism evidence="2 3">
    <name type="scientific">Paramecium primaurelia</name>
    <dbReference type="NCBI Taxonomy" id="5886"/>
    <lineage>
        <taxon>Eukaryota</taxon>
        <taxon>Sar</taxon>
        <taxon>Alveolata</taxon>
        <taxon>Ciliophora</taxon>
        <taxon>Intramacronucleata</taxon>
        <taxon>Oligohymenophorea</taxon>
        <taxon>Peniculida</taxon>
        <taxon>Parameciidae</taxon>
        <taxon>Paramecium</taxon>
    </lineage>
</organism>
<keyword evidence="3" id="KW-1185">Reference proteome</keyword>
<comment type="caution">
    <text evidence="2">The sequence shown here is derived from an EMBL/GenBank/DDBJ whole genome shotgun (WGS) entry which is preliminary data.</text>
</comment>
<dbReference type="PANTHER" id="PTHR40515:SF1">
    <property type="entry name" value="CILIA- AND FLAGELLA-ASSOCIATED PROTEIN 157"/>
    <property type="match status" value="1"/>
</dbReference>
<keyword evidence="1" id="KW-0175">Coiled coil</keyword>
<evidence type="ECO:0000313" key="3">
    <source>
        <dbReference type="Proteomes" id="UP000688137"/>
    </source>
</evidence>
<dbReference type="AlphaFoldDB" id="A0A8S1KZK2"/>
<feature type="coiled-coil region" evidence="1">
    <location>
        <begin position="116"/>
        <end position="154"/>
    </location>
</feature>
<name>A0A8S1KZK2_PARPR</name>
<evidence type="ECO:0000256" key="1">
    <source>
        <dbReference type="SAM" id="Coils"/>
    </source>
</evidence>
<reference evidence="2" key="1">
    <citation type="submission" date="2021-01" db="EMBL/GenBank/DDBJ databases">
        <authorList>
            <consortium name="Genoscope - CEA"/>
            <person name="William W."/>
        </authorList>
    </citation>
    <scope>NUCLEOTIDE SEQUENCE</scope>
</reference>
<dbReference type="Proteomes" id="UP000688137">
    <property type="component" value="Unassembled WGS sequence"/>
</dbReference>
<dbReference type="PANTHER" id="PTHR40515">
    <property type="entry name" value="CILIA- AND FLAGELLA-ASSOCIATED PROTEIN 157"/>
    <property type="match status" value="1"/>
</dbReference>
<sequence>MKVLLQIQRKKTKLQNLNYYNYINKKWKMKKHQIKYNKNHKHSKLLNQIQKNSQIIDHKHKKEQDQKVIYSQKMIQMLNFFEENNPQRQDLDHIYQLKTMIKHQHNLIFLNERYLLNNIIEERNNQIAELKQLLQKEKNLCQQLKCEFQKQNTQRGELEVVLLDCVNYIKKDIASRQIVQKQPFLGNTNKTQKIAQQIAFEDIDYRQFTHQDKKALLKKFLSSEQFLDQIYQLTFNSQMASTSQLKLNEKWKQDANDATKKFNNFKIYKFRNITSQPIIKQVISKQESNILNDLHDQVDQDQELVDQIVQN</sequence>
<evidence type="ECO:0000313" key="2">
    <source>
        <dbReference type="EMBL" id="CAD8059245.1"/>
    </source>
</evidence>
<protein>
    <submittedName>
        <fullName evidence="2">Uncharacterized protein</fullName>
    </submittedName>
</protein>